<keyword evidence="1" id="KW-0472">Membrane</keyword>
<proteinExistence type="predicted"/>
<feature type="transmembrane region" description="Helical" evidence="1">
    <location>
        <begin position="6"/>
        <end position="27"/>
    </location>
</feature>
<evidence type="ECO:0000313" key="3">
    <source>
        <dbReference type="Proteomes" id="UP000267821"/>
    </source>
</evidence>
<dbReference type="EMBL" id="ML121619">
    <property type="protein sequence ID" value="RPB18615.1"/>
    <property type="molecule type" value="Genomic_DNA"/>
</dbReference>
<dbReference type="Proteomes" id="UP000267821">
    <property type="component" value="Unassembled WGS sequence"/>
</dbReference>
<reference evidence="2 3" key="1">
    <citation type="journal article" date="2018" name="Nat. Ecol. Evol.">
        <title>Pezizomycetes genomes reveal the molecular basis of ectomycorrhizal truffle lifestyle.</title>
        <authorList>
            <person name="Murat C."/>
            <person name="Payen T."/>
            <person name="Noel B."/>
            <person name="Kuo A."/>
            <person name="Morin E."/>
            <person name="Chen J."/>
            <person name="Kohler A."/>
            <person name="Krizsan K."/>
            <person name="Balestrini R."/>
            <person name="Da Silva C."/>
            <person name="Montanini B."/>
            <person name="Hainaut M."/>
            <person name="Levati E."/>
            <person name="Barry K.W."/>
            <person name="Belfiori B."/>
            <person name="Cichocki N."/>
            <person name="Clum A."/>
            <person name="Dockter R.B."/>
            <person name="Fauchery L."/>
            <person name="Guy J."/>
            <person name="Iotti M."/>
            <person name="Le Tacon F."/>
            <person name="Lindquist E.A."/>
            <person name="Lipzen A."/>
            <person name="Malagnac F."/>
            <person name="Mello A."/>
            <person name="Molinier V."/>
            <person name="Miyauchi S."/>
            <person name="Poulain J."/>
            <person name="Riccioni C."/>
            <person name="Rubini A."/>
            <person name="Sitrit Y."/>
            <person name="Splivallo R."/>
            <person name="Traeger S."/>
            <person name="Wang M."/>
            <person name="Zifcakova L."/>
            <person name="Wipf D."/>
            <person name="Zambonelli A."/>
            <person name="Paolocci F."/>
            <person name="Nowrousian M."/>
            <person name="Ottonello S."/>
            <person name="Baldrian P."/>
            <person name="Spatafora J.W."/>
            <person name="Henrissat B."/>
            <person name="Nagy L.G."/>
            <person name="Aury J.M."/>
            <person name="Wincker P."/>
            <person name="Grigoriev I.V."/>
            <person name="Bonfante P."/>
            <person name="Martin F.M."/>
        </authorList>
    </citation>
    <scope>NUCLEOTIDE SEQUENCE [LARGE SCALE GENOMIC DNA]</scope>
    <source>
        <strain evidence="2 3">ATCC MYA-4762</strain>
    </source>
</reference>
<name>A0A3N4LL02_9PEZI</name>
<protein>
    <submittedName>
        <fullName evidence="2">Uncharacterized protein</fullName>
    </submittedName>
</protein>
<dbReference type="InParanoid" id="A0A3N4LL02"/>
<keyword evidence="1" id="KW-0812">Transmembrane</keyword>
<evidence type="ECO:0000256" key="1">
    <source>
        <dbReference type="SAM" id="Phobius"/>
    </source>
</evidence>
<evidence type="ECO:0000313" key="2">
    <source>
        <dbReference type="EMBL" id="RPB18615.1"/>
    </source>
</evidence>
<keyword evidence="3" id="KW-1185">Reference proteome</keyword>
<gene>
    <name evidence="2" type="ORF">L211DRAFT_853952</name>
</gene>
<accession>A0A3N4LL02</accession>
<dbReference type="AlphaFoldDB" id="A0A3N4LL02"/>
<organism evidence="2 3">
    <name type="scientific">Terfezia boudieri ATCC MYA-4762</name>
    <dbReference type="NCBI Taxonomy" id="1051890"/>
    <lineage>
        <taxon>Eukaryota</taxon>
        <taxon>Fungi</taxon>
        <taxon>Dikarya</taxon>
        <taxon>Ascomycota</taxon>
        <taxon>Pezizomycotina</taxon>
        <taxon>Pezizomycetes</taxon>
        <taxon>Pezizales</taxon>
        <taxon>Pezizaceae</taxon>
        <taxon>Terfezia</taxon>
    </lineage>
</organism>
<keyword evidence="1" id="KW-1133">Transmembrane helix</keyword>
<sequence length="135" mass="15422">MLPGLLWMGALFMACVKVFPLLLISILKYLEPSTNDRVDFTRPSGDAYLLRRASSNIWAYNIGSILRAQISTRIQTILPRPASQSAMRTIRTLCSRRWEIRKKRPVSTRAGPDIANDTFSYNKALGRKPRQLWVV</sequence>